<comment type="caution">
    <text evidence="1">The sequence shown here is derived from an EMBL/GenBank/DDBJ whole genome shotgun (WGS) entry which is preliminary data.</text>
</comment>
<accession>A0ABQ9D4L9</accession>
<reference evidence="1" key="1">
    <citation type="submission" date="2019-10" db="EMBL/GenBank/DDBJ databases">
        <authorList>
            <person name="Soares A.E.R."/>
            <person name="Aleixo A."/>
            <person name="Schneider P."/>
            <person name="Miyaki C.Y."/>
            <person name="Schneider M.P."/>
            <person name="Mello C."/>
            <person name="Vasconcelos A.T.R."/>
        </authorList>
    </citation>
    <scope>NUCLEOTIDE SEQUENCE</scope>
    <source>
        <tissue evidence="1">Muscle</tissue>
    </source>
</reference>
<sequence>MVNHVWVAKSSLLAQDPSATCTPLMPVFFCKSKMKILPLSTITTSEGMTQNEELKHFTKRNKIITSGKRKARAKEGAAQAKLTLHVLDNTFTLTTSCEIFNSEHKHIRVTEYPQLGKGPTKVKPNSWSCSGQRQECHHEPDSVSKCLTEQLTGGHSSTPCLEGTHLDGPSAQLAQSIKPVVTSQQEMLMKPLHGKGAEPAESMGRLMGVKGRSESAKHQEPSPKPVAALQLLCPGACEVFGTASRPGQSGILGYMSRNHLTLMEVQPIPDKLISSFLGQEQWSITEWFGLERP</sequence>
<proteinExistence type="predicted"/>
<name>A0ABQ9D4L9_9PASS</name>
<protein>
    <submittedName>
        <fullName evidence="1">Uncharacterized protein</fullName>
    </submittedName>
</protein>
<dbReference type="Proteomes" id="UP001145742">
    <property type="component" value="Unassembled WGS sequence"/>
</dbReference>
<evidence type="ECO:0000313" key="1">
    <source>
        <dbReference type="EMBL" id="KAJ7411778.1"/>
    </source>
</evidence>
<gene>
    <name evidence="1" type="ORF">WISP_101036</name>
</gene>
<evidence type="ECO:0000313" key="2">
    <source>
        <dbReference type="Proteomes" id="UP001145742"/>
    </source>
</evidence>
<dbReference type="EMBL" id="WHWB01034286">
    <property type="protein sequence ID" value="KAJ7411778.1"/>
    <property type="molecule type" value="Genomic_DNA"/>
</dbReference>
<organism evidence="1 2">
    <name type="scientific">Willisornis vidua</name>
    <name type="common">Xingu scale-backed antbird</name>
    <dbReference type="NCBI Taxonomy" id="1566151"/>
    <lineage>
        <taxon>Eukaryota</taxon>
        <taxon>Metazoa</taxon>
        <taxon>Chordata</taxon>
        <taxon>Craniata</taxon>
        <taxon>Vertebrata</taxon>
        <taxon>Euteleostomi</taxon>
        <taxon>Archelosauria</taxon>
        <taxon>Archosauria</taxon>
        <taxon>Dinosauria</taxon>
        <taxon>Saurischia</taxon>
        <taxon>Theropoda</taxon>
        <taxon>Coelurosauria</taxon>
        <taxon>Aves</taxon>
        <taxon>Neognathae</taxon>
        <taxon>Neoaves</taxon>
        <taxon>Telluraves</taxon>
        <taxon>Australaves</taxon>
        <taxon>Passeriformes</taxon>
        <taxon>Thamnophilidae</taxon>
        <taxon>Willisornis</taxon>
    </lineage>
</organism>
<keyword evidence="2" id="KW-1185">Reference proteome</keyword>